<comment type="caution">
    <text evidence="2">The sequence shown here is derived from an EMBL/GenBank/DDBJ whole genome shotgun (WGS) entry which is preliminary data.</text>
</comment>
<dbReference type="AlphaFoldDB" id="A0A0G1Z5Z4"/>
<protein>
    <recommendedName>
        <fullName evidence="4">DUF2188 domain-containing protein</fullName>
    </recommendedName>
</protein>
<dbReference type="EMBL" id="LCQW01000032">
    <property type="protein sequence ID" value="KKW22922.1"/>
    <property type="molecule type" value="Genomic_DNA"/>
</dbReference>
<dbReference type="InterPro" id="IPR018691">
    <property type="entry name" value="DUF2188"/>
</dbReference>
<accession>A0A0G1Z5Z4</accession>
<dbReference type="STRING" id="1618671.UY67_C0032G0004"/>
<evidence type="ECO:0000313" key="3">
    <source>
        <dbReference type="Proteomes" id="UP000034273"/>
    </source>
</evidence>
<gene>
    <name evidence="2" type="ORF">UY67_C0032G0004</name>
</gene>
<name>A0A0G1Z5Z4_9BACT</name>
<dbReference type="Proteomes" id="UP000034273">
    <property type="component" value="Unassembled WGS sequence"/>
</dbReference>
<proteinExistence type="predicted"/>
<feature type="compositionally biased region" description="Basic and acidic residues" evidence="1">
    <location>
        <begin position="58"/>
        <end position="77"/>
    </location>
</feature>
<evidence type="ECO:0000313" key="2">
    <source>
        <dbReference type="EMBL" id="KKW22922.1"/>
    </source>
</evidence>
<feature type="region of interest" description="Disordered" evidence="1">
    <location>
        <begin position="54"/>
        <end position="77"/>
    </location>
</feature>
<dbReference type="Pfam" id="PF09954">
    <property type="entry name" value="DUF2188"/>
    <property type="match status" value="1"/>
</dbReference>
<sequence length="77" mass="8685">MAKKNYHSVPWDGDWAVKKEGVEKPVSVHRTQTAAEDKTHSLAKKNEVEAVYHNGKGQIKDKDSFGNDPFPPKDTKH</sequence>
<organism evidence="2 3">
    <name type="scientific">Candidatus Kaiserbacteria bacterium GW2011_GWA2_52_12</name>
    <dbReference type="NCBI Taxonomy" id="1618671"/>
    <lineage>
        <taxon>Bacteria</taxon>
        <taxon>Candidatus Kaiseribacteriota</taxon>
    </lineage>
</organism>
<reference evidence="2 3" key="1">
    <citation type="journal article" date="2015" name="Nature">
        <title>rRNA introns, odd ribosomes, and small enigmatic genomes across a large radiation of phyla.</title>
        <authorList>
            <person name="Brown C.T."/>
            <person name="Hug L.A."/>
            <person name="Thomas B.C."/>
            <person name="Sharon I."/>
            <person name="Castelle C.J."/>
            <person name="Singh A."/>
            <person name="Wilkins M.J."/>
            <person name="Williams K.H."/>
            <person name="Banfield J.F."/>
        </authorList>
    </citation>
    <scope>NUCLEOTIDE SEQUENCE [LARGE SCALE GENOMIC DNA]</scope>
</reference>
<evidence type="ECO:0008006" key="4">
    <source>
        <dbReference type="Google" id="ProtNLM"/>
    </source>
</evidence>
<evidence type="ECO:0000256" key="1">
    <source>
        <dbReference type="SAM" id="MobiDB-lite"/>
    </source>
</evidence>